<organism evidence="1">
    <name type="scientific">uncultured Caudovirales phage</name>
    <dbReference type="NCBI Taxonomy" id="2100421"/>
    <lineage>
        <taxon>Viruses</taxon>
        <taxon>Duplodnaviria</taxon>
        <taxon>Heunggongvirae</taxon>
        <taxon>Uroviricota</taxon>
        <taxon>Caudoviricetes</taxon>
        <taxon>Peduoviridae</taxon>
        <taxon>Maltschvirus</taxon>
        <taxon>Maltschvirus maltsch</taxon>
    </lineage>
</organism>
<gene>
    <name evidence="1" type="ORF">7S2_6</name>
</gene>
<sequence length="220" mass="24101">MTDQFHITADQMRALVALLGEIPALIDDLAITLTRQDCIGGGGMKVTGGGDEQPLPINLAASDAHDLLHSTLASWARHIYESRWQGYTGPRSTLGLSSWLAGNVTRLAMTEGCEEAHDEIEHAMSQCRRVCDRPEDRAVLATDPHGEAIVYGLELNAKDCADMARTSGVEGLTKRRVLYLVDVKAVRPLRTEKVGKHESPVLRLGEVVDAHKQRLDRETA</sequence>
<protein>
    <submittedName>
        <fullName evidence="1">Uncharacterized protein</fullName>
    </submittedName>
</protein>
<name>A0A2H4JBH3_9CAUD</name>
<dbReference type="EMBL" id="MF417939">
    <property type="protein sequence ID" value="ASN71999.1"/>
    <property type="molecule type" value="Genomic_DNA"/>
</dbReference>
<evidence type="ECO:0000313" key="1">
    <source>
        <dbReference type="EMBL" id="ASN71999.1"/>
    </source>
</evidence>
<accession>A0A2H4JBH3</accession>
<proteinExistence type="predicted"/>
<reference evidence="1" key="1">
    <citation type="submission" date="2017-06" db="EMBL/GenBank/DDBJ databases">
        <title>Novel phages from South African skin metaviromes.</title>
        <authorList>
            <person name="van Zyl L.J."/>
            <person name="Abrahams Y."/>
            <person name="Stander E.A."/>
            <person name="Kirby B.M."/>
            <person name="Clavaud C."/>
            <person name="Farcet C."/>
            <person name="Breton L."/>
            <person name="Trindade M.I."/>
        </authorList>
    </citation>
    <scope>NUCLEOTIDE SEQUENCE</scope>
</reference>